<keyword evidence="6" id="KW-1185">Reference proteome</keyword>
<comment type="caution">
    <text evidence="5">The sequence shown here is derived from an EMBL/GenBank/DDBJ whole genome shotgun (WGS) entry which is preliminary data.</text>
</comment>
<feature type="domain" description="Methyltransferase type 11" evidence="4">
    <location>
        <begin position="56"/>
        <end position="145"/>
    </location>
</feature>
<dbReference type="GO" id="GO:0008757">
    <property type="term" value="F:S-adenosylmethionine-dependent methyltransferase activity"/>
    <property type="evidence" value="ECO:0007669"/>
    <property type="project" value="InterPro"/>
</dbReference>
<dbReference type="InterPro" id="IPR051052">
    <property type="entry name" value="Diverse_substrate_MTase"/>
</dbReference>
<organism evidence="5 6">
    <name type="scientific">Streptomyces monashensis</name>
    <dbReference type="NCBI Taxonomy" id="1678012"/>
    <lineage>
        <taxon>Bacteria</taxon>
        <taxon>Bacillati</taxon>
        <taxon>Actinomycetota</taxon>
        <taxon>Actinomycetes</taxon>
        <taxon>Kitasatosporales</taxon>
        <taxon>Streptomycetaceae</taxon>
        <taxon>Streptomyces</taxon>
    </lineage>
</organism>
<dbReference type="Proteomes" id="UP000179642">
    <property type="component" value="Unassembled WGS sequence"/>
</dbReference>
<protein>
    <submittedName>
        <fullName evidence="5">Methyltransferase</fullName>
    </submittedName>
</protein>
<evidence type="ECO:0000259" key="4">
    <source>
        <dbReference type="Pfam" id="PF08241"/>
    </source>
</evidence>
<evidence type="ECO:0000256" key="1">
    <source>
        <dbReference type="ARBA" id="ARBA00008361"/>
    </source>
</evidence>
<evidence type="ECO:0000313" key="6">
    <source>
        <dbReference type="Proteomes" id="UP000179642"/>
    </source>
</evidence>
<dbReference type="InterPro" id="IPR013216">
    <property type="entry name" value="Methyltransf_11"/>
</dbReference>
<dbReference type="EMBL" id="MLYO01000135">
    <property type="protein sequence ID" value="OIJ85633.1"/>
    <property type="molecule type" value="Genomic_DNA"/>
</dbReference>
<reference evidence="5 6" key="1">
    <citation type="submission" date="2016-10" db="EMBL/GenBank/DDBJ databases">
        <title>Genome sequence of Streptomyces sp. MUSC 1.</title>
        <authorList>
            <person name="Lee L.-H."/>
            <person name="Ser H.-L."/>
            <person name="Law J.W.-F."/>
        </authorList>
    </citation>
    <scope>NUCLEOTIDE SEQUENCE [LARGE SCALE GENOMIC DNA]</scope>
    <source>
        <strain evidence="5 6">MUSC 1</strain>
    </source>
</reference>
<dbReference type="SUPFAM" id="SSF53335">
    <property type="entry name" value="S-adenosyl-L-methionine-dependent methyltransferases"/>
    <property type="match status" value="1"/>
</dbReference>
<accession>A0A1S2NVP5</accession>
<proteinExistence type="inferred from homology"/>
<dbReference type="RefSeq" id="WP_071386696.1">
    <property type="nucleotide sequence ID" value="NZ_MLYO01000135.1"/>
</dbReference>
<dbReference type="Pfam" id="PF08241">
    <property type="entry name" value="Methyltransf_11"/>
    <property type="match status" value="1"/>
</dbReference>
<dbReference type="AlphaFoldDB" id="A0A1S2NVP5"/>
<dbReference type="GO" id="GO:0032259">
    <property type="term" value="P:methylation"/>
    <property type="evidence" value="ECO:0007669"/>
    <property type="project" value="UniProtKB-KW"/>
</dbReference>
<evidence type="ECO:0000256" key="3">
    <source>
        <dbReference type="ARBA" id="ARBA00022679"/>
    </source>
</evidence>
<comment type="similarity">
    <text evidence="1">Belongs to the methyltransferase superfamily.</text>
</comment>
<name>A0A1S2NVP5_9ACTN</name>
<dbReference type="PANTHER" id="PTHR44942">
    <property type="entry name" value="METHYLTRANSF_11 DOMAIN-CONTAINING PROTEIN"/>
    <property type="match status" value="1"/>
</dbReference>
<sequence>MTTTPSPRTPPSHALRAHSFNAAAAQYAAHRPSYPPALFDAVEELAGRSLTGATVVDVGAGTGISTALLHDRGADVLAVEPGEGMAAEFRRRLPHIPIVRGNGNALPVAGAHADFVTYAQAWHWTDTARSVPEVLRVLRPGGALALWWNTEALDVDWIGEAADRKGRLLGVDFAAKKRRAQGNTDLADPSGRLDFVREEVRWSRRVPIDTHVANVGSHSDFLVMPEDRRAAFLEEERAHLLEVFPDGIVEETYDVLLLIALAPIPTP</sequence>
<dbReference type="Gene3D" id="3.40.50.150">
    <property type="entry name" value="Vaccinia Virus protein VP39"/>
    <property type="match status" value="1"/>
</dbReference>
<keyword evidence="3 5" id="KW-0808">Transferase</keyword>
<evidence type="ECO:0000313" key="5">
    <source>
        <dbReference type="EMBL" id="OIJ85633.1"/>
    </source>
</evidence>
<dbReference type="OrthoDB" id="9797252at2"/>
<gene>
    <name evidence="5" type="ORF">BIV23_44495</name>
</gene>
<dbReference type="InterPro" id="IPR029063">
    <property type="entry name" value="SAM-dependent_MTases_sf"/>
</dbReference>
<keyword evidence="2 5" id="KW-0489">Methyltransferase</keyword>
<evidence type="ECO:0000256" key="2">
    <source>
        <dbReference type="ARBA" id="ARBA00022603"/>
    </source>
</evidence>
<dbReference type="PANTHER" id="PTHR44942:SF4">
    <property type="entry name" value="METHYLTRANSFERASE TYPE 11 DOMAIN-CONTAINING PROTEIN"/>
    <property type="match status" value="1"/>
</dbReference>
<dbReference type="CDD" id="cd02440">
    <property type="entry name" value="AdoMet_MTases"/>
    <property type="match status" value="1"/>
</dbReference>